<feature type="transmembrane region" description="Helical" evidence="19">
    <location>
        <begin position="263"/>
        <end position="285"/>
    </location>
</feature>
<comment type="subcellular location">
    <subcellularLocation>
        <location evidence="1">Apical cell membrane</location>
        <topology evidence="1">Multi-pass membrane protein</topology>
    </subcellularLocation>
</comment>
<keyword evidence="8 19" id="KW-0472">Membrane</keyword>
<dbReference type="Proteomes" id="UP000242188">
    <property type="component" value="Unassembled WGS sequence"/>
</dbReference>
<protein>
    <recommendedName>
        <fullName evidence="15">b(0,+)-type amino acid transporter 1</fullName>
    </recommendedName>
    <alternativeName>
        <fullName evidence="16">Glycoprotein-associated amino acid transporter b0,+AT1</fullName>
    </alternativeName>
    <alternativeName>
        <fullName evidence="17">Solute carrier family 7 member 9</fullName>
    </alternativeName>
</protein>
<feature type="transmembrane region" description="Helical" evidence="19">
    <location>
        <begin position="445"/>
        <end position="467"/>
    </location>
</feature>
<gene>
    <name evidence="20" type="ORF">KP79_PYT13645</name>
</gene>
<evidence type="ECO:0000256" key="7">
    <source>
        <dbReference type="ARBA" id="ARBA00022989"/>
    </source>
</evidence>
<comment type="catalytic activity">
    <reaction evidence="13">
        <text>L-cysteine(out) + L-arginine(in) = L-cysteine(in) + L-arginine(out)</text>
        <dbReference type="Rhea" id="RHEA:71071"/>
        <dbReference type="ChEBI" id="CHEBI:32682"/>
        <dbReference type="ChEBI" id="CHEBI:35235"/>
    </reaction>
    <physiologicalReaction direction="left-to-right" evidence="13">
        <dbReference type="Rhea" id="RHEA:71072"/>
    </physiologicalReaction>
</comment>
<evidence type="ECO:0000256" key="19">
    <source>
        <dbReference type="SAM" id="Phobius"/>
    </source>
</evidence>
<dbReference type="Gene3D" id="1.20.1740.10">
    <property type="entry name" value="Amino acid/polyamine transporter I"/>
    <property type="match status" value="1"/>
</dbReference>
<accession>A0A210QXU3</accession>
<feature type="transmembrane region" description="Helical" evidence="19">
    <location>
        <begin position="385"/>
        <end position="406"/>
    </location>
</feature>
<evidence type="ECO:0000256" key="6">
    <source>
        <dbReference type="ARBA" id="ARBA00022692"/>
    </source>
</evidence>
<keyword evidence="9" id="KW-1015">Disulfide bond</keyword>
<keyword evidence="7 19" id="KW-1133">Transmembrane helix</keyword>
<keyword evidence="3" id="KW-0813">Transport</keyword>
<dbReference type="InterPro" id="IPR050598">
    <property type="entry name" value="AminoAcid_Transporter"/>
</dbReference>
<comment type="catalytic activity">
    <reaction evidence="14">
        <text>L-leucine(out) + L-arginine(in) = L-leucine(in) + L-arginine(out)</text>
        <dbReference type="Rhea" id="RHEA:71059"/>
        <dbReference type="ChEBI" id="CHEBI:32682"/>
        <dbReference type="ChEBI" id="CHEBI:57427"/>
    </reaction>
    <physiologicalReaction direction="left-to-right" evidence="14">
        <dbReference type="Rhea" id="RHEA:71060"/>
    </physiologicalReaction>
</comment>
<keyword evidence="5" id="KW-0597">Phosphoprotein</keyword>
<evidence type="ECO:0000256" key="2">
    <source>
        <dbReference type="ARBA" id="ARBA00009523"/>
    </source>
</evidence>
<comment type="catalytic activity">
    <reaction evidence="12">
        <text>L-histidine(out) + L-arginine(in) = L-histidine(in) + L-arginine(out)</text>
        <dbReference type="Rhea" id="RHEA:71063"/>
        <dbReference type="ChEBI" id="CHEBI:32682"/>
        <dbReference type="ChEBI" id="CHEBI:57595"/>
    </reaction>
    <physiologicalReaction direction="left-to-right" evidence="12">
        <dbReference type="Rhea" id="RHEA:71064"/>
    </physiologicalReaction>
</comment>
<dbReference type="PANTHER" id="PTHR11785:SF512">
    <property type="entry name" value="SOBREMESA, ISOFORM B"/>
    <property type="match status" value="1"/>
</dbReference>
<dbReference type="GO" id="GO:0016324">
    <property type="term" value="C:apical plasma membrane"/>
    <property type="evidence" value="ECO:0007669"/>
    <property type="project" value="UniProtKB-SubCell"/>
</dbReference>
<dbReference type="AlphaFoldDB" id="A0A210QXU3"/>
<dbReference type="FunFam" id="1.20.1740.10:FF:000015">
    <property type="entry name" value="B(0,+)-type amino acid transporter 1"/>
    <property type="match status" value="1"/>
</dbReference>
<proteinExistence type="inferred from homology"/>
<dbReference type="GO" id="GO:0015179">
    <property type="term" value="F:L-amino acid transmembrane transporter activity"/>
    <property type="evidence" value="ECO:0007669"/>
    <property type="project" value="TreeGrafter"/>
</dbReference>
<evidence type="ECO:0000256" key="13">
    <source>
        <dbReference type="ARBA" id="ARBA00052179"/>
    </source>
</evidence>
<evidence type="ECO:0000256" key="4">
    <source>
        <dbReference type="ARBA" id="ARBA00022475"/>
    </source>
</evidence>
<feature type="transmembrane region" description="Helical" evidence="19">
    <location>
        <begin position="129"/>
        <end position="149"/>
    </location>
</feature>
<evidence type="ECO:0000256" key="3">
    <source>
        <dbReference type="ARBA" id="ARBA00022448"/>
    </source>
</evidence>
<keyword evidence="21" id="KW-1185">Reference proteome</keyword>
<feature type="transmembrane region" description="Helical" evidence="19">
    <location>
        <begin position="161"/>
        <end position="180"/>
    </location>
</feature>
<feature type="transmembrane region" description="Helical" evidence="19">
    <location>
        <begin position="362"/>
        <end position="379"/>
    </location>
</feature>
<dbReference type="OrthoDB" id="5982228at2759"/>
<dbReference type="PIRSF" id="PIRSF006060">
    <property type="entry name" value="AA_transporter"/>
    <property type="match status" value="1"/>
</dbReference>
<keyword evidence="4" id="KW-1003">Cell membrane</keyword>
<reference evidence="20 21" key="1">
    <citation type="journal article" date="2017" name="Nat. Ecol. Evol.">
        <title>Scallop genome provides insights into evolution of bilaterian karyotype and development.</title>
        <authorList>
            <person name="Wang S."/>
            <person name="Zhang J."/>
            <person name="Jiao W."/>
            <person name="Li J."/>
            <person name="Xun X."/>
            <person name="Sun Y."/>
            <person name="Guo X."/>
            <person name="Huan P."/>
            <person name="Dong B."/>
            <person name="Zhang L."/>
            <person name="Hu X."/>
            <person name="Sun X."/>
            <person name="Wang J."/>
            <person name="Zhao C."/>
            <person name="Wang Y."/>
            <person name="Wang D."/>
            <person name="Huang X."/>
            <person name="Wang R."/>
            <person name="Lv J."/>
            <person name="Li Y."/>
            <person name="Zhang Z."/>
            <person name="Liu B."/>
            <person name="Lu W."/>
            <person name="Hui Y."/>
            <person name="Liang J."/>
            <person name="Zhou Z."/>
            <person name="Hou R."/>
            <person name="Li X."/>
            <person name="Liu Y."/>
            <person name="Li H."/>
            <person name="Ning X."/>
            <person name="Lin Y."/>
            <person name="Zhao L."/>
            <person name="Xing Q."/>
            <person name="Dou J."/>
            <person name="Li Y."/>
            <person name="Mao J."/>
            <person name="Guo H."/>
            <person name="Dou H."/>
            <person name="Li T."/>
            <person name="Mu C."/>
            <person name="Jiang W."/>
            <person name="Fu Q."/>
            <person name="Fu X."/>
            <person name="Miao Y."/>
            <person name="Liu J."/>
            <person name="Yu Q."/>
            <person name="Li R."/>
            <person name="Liao H."/>
            <person name="Li X."/>
            <person name="Kong Y."/>
            <person name="Jiang Z."/>
            <person name="Chourrout D."/>
            <person name="Li R."/>
            <person name="Bao Z."/>
        </authorList>
    </citation>
    <scope>NUCLEOTIDE SEQUENCE [LARGE SCALE GENOMIC DNA]</scope>
    <source>
        <strain evidence="20 21">PY_sf001</strain>
    </source>
</reference>
<feature type="transmembrane region" description="Helical" evidence="19">
    <location>
        <begin position="186"/>
        <end position="207"/>
    </location>
</feature>
<evidence type="ECO:0000256" key="9">
    <source>
        <dbReference type="ARBA" id="ARBA00023157"/>
    </source>
</evidence>
<evidence type="ECO:0000256" key="16">
    <source>
        <dbReference type="ARBA" id="ARBA00079910"/>
    </source>
</evidence>
<evidence type="ECO:0000256" key="15">
    <source>
        <dbReference type="ARBA" id="ARBA00074336"/>
    </source>
</evidence>
<evidence type="ECO:0000313" key="21">
    <source>
        <dbReference type="Proteomes" id="UP000242188"/>
    </source>
</evidence>
<feature type="transmembrane region" description="Helical" evidence="19">
    <location>
        <begin position="71"/>
        <end position="93"/>
    </location>
</feature>
<evidence type="ECO:0000256" key="14">
    <source>
        <dbReference type="ARBA" id="ARBA00052732"/>
    </source>
</evidence>
<dbReference type="Pfam" id="PF13520">
    <property type="entry name" value="AA_permease_2"/>
    <property type="match status" value="1"/>
</dbReference>
<evidence type="ECO:0000256" key="10">
    <source>
        <dbReference type="ARBA" id="ARBA00051323"/>
    </source>
</evidence>
<evidence type="ECO:0000256" key="11">
    <source>
        <dbReference type="ARBA" id="ARBA00051814"/>
    </source>
</evidence>
<evidence type="ECO:0000256" key="12">
    <source>
        <dbReference type="ARBA" id="ARBA00051835"/>
    </source>
</evidence>
<evidence type="ECO:0000256" key="1">
    <source>
        <dbReference type="ARBA" id="ARBA00004424"/>
    </source>
</evidence>
<comment type="catalytic activity">
    <reaction evidence="10">
        <text>L-lysine(out) + L-arginine(in) = L-lysine(in) + L-arginine(out)</text>
        <dbReference type="Rhea" id="RHEA:70827"/>
        <dbReference type="ChEBI" id="CHEBI:32551"/>
        <dbReference type="ChEBI" id="CHEBI:32682"/>
    </reaction>
    <physiologicalReaction direction="left-to-right" evidence="10">
        <dbReference type="Rhea" id="RHEA:70828"/>
    </physiologicalReaction>
</comment>
<comment type="caution">
    <text evidence="20">The sequence shown here is derived from an EMBL/GenBank/DDBJ whole genome shotgun (WGS) entry which is preliminary data.</text>
</comment>
<keyword evidence="6 19" id="KW-0812">Transmembrane</keyword>
<evidence type="ECO:0000313" key="20">
    <source>
        <dbReference type="EMBL" id="OWF53532.1"/>
    </source>
</evidence>
<comment type="catalytic activity">
    <reaction evidence="11">
        <text>L-cystine(out) + L-arginine(in) = L-cystine(in) + L-arginine(out)</text>
        <dbReference type="Rhea" id="RHEA:71075"/>
        <dbReference type="ChEBI" id="CHEBI:32682"/>
        <dbReference type="ChEBI" id="CHEBI:35491"/>
    </reaction>
    <physiologicalReaction direction="left-to-right" evidence="11">
        <dbReference type="Rhea" id="RHEA:71076"/>
    </physiologicalReaction>
</comment>
<comment type="similarity">
    <text evidence="2">Belongs to the amino acid-polyamine-organocation (APC) superfamily.</text>
</comment>
<dbReference type="EMBL" id="NEDP02001335">
    <property type="protein sequence ID" value="OWF53532.1"/>
    <property type="molecule type" value="Genomic_DNA"/>
</dbReference>
<feature type="transmembrane region" description="Helical" evidence="19">
    <location>
        <begin position="418"/>
        <end position="439"/>
    </location>
</feature>
<organism evidence="20 21">
    <name type="scientific">Mizuhopecten yessoensis</name>
    <name type="common">Japanese scallop</name>
    <name type="synonym">Patinopecten yessoensis</name>
    <dbReference type="NCBI Taxonomy" id="6573"/>
    <lineage>
        <taxon>Eukaryota</taxon>
        <taxon>Metazoa</taxon>
        <taxon>Spiralia</taxon>
        <taxon>Lophotrochozoa</taxon>
        <taxon>Mollusca</taxon>
        <taxon>Bivalvia</taxon>
        <taxon>Autobranchia</taxon>
        <taxon>Pteriomorphia</taxon>
        <taxon>Pectinida</taxon>
        <taxon>Pectinoidea</taxon>
        <taxon>Pectinidae</taxon>
        <taxon>Mizuhopecten</taxon>
    </lineage>
</organism>
<feature type="transmembrane region" description="Helical" evidence="19">
    <location>
        <begin position="305"/>
        <end position="331"/>
    </location>
</feature>
<sequence>MENTGYQPEEDEGPRQRYAIRNGNMAVANNEKVKMKKNVGLISGISFIVGSIIGSGIFISPKGVLTETGSVGLSLVVWVSAGILSLLGSLAYAEVGCLITKSGGEYPYLWAGLGRVIAFMFAWTKIIVLTPSAVAIITLTFAEYTVTFFDYCGAPQTPVKVIAALAILTLAIINCWDTKLAANVQVFFTAAKLIALVIIIIGGFVWLGRGETATMQKGFAGSTGSASSIALAFYDALWAYDGWNTLNYVTEELRNPYVNLPRANVIGVVLVTVVYLLANISYLTVLGTDGLLESNAVVVTWGEKVLGSAGIIMPIFVLFSTFGAANGALYAGVRTLYAAAREHHFPEVLSYVSCKRYTPTPCIIFTTIVSLLMLIPGNIGSLIDFFSFAAWLFYALTILSLVVLRFTMKNAHRPIKVFILFPLIFMACSVYLVIAPIIQDPAIEFLYAFIFIVGGLVFYIPFVHFNLDHGCFRPVTKFVQYWLEVVPSPYEPEEP</sequence>
<evidence type="ECO:0000256" key="5">
    <source>
        <dbReference type="ARBA" id="ARBA00022553"/>
    </source>
</evidence>
<evidence type="ECO:0000256" key="17">
    <source>
        <dbReference type="ARBA" id="ARBA00083296"/>
    </source>
</evidence>
<feature type="transmembrane region" description="Helical" evidence="19">
    <location>
        <begin position="39"/>
        <end position="59"/>
    </location>
</feature>
<comment type="catalytic activity">
    <reaction evidence="18">
        <text>L-phenylalanine(out) + L-arginine(in) = L-phenylalanine(in) + L-arginine(out)</text>
        <dbReference type="Rhea" id="RHEA:71067"/>
        <dbReference type="ChEBI" id="CHEBI:32682"/>
        <dbReference type="ChEBI" id="CHEBI:58095"/>
    </reaction>
    <physiologicalReaction direction="left-to-right" evidence="18">
        <dbReference type="Rhea" id="RHEA:71068"/>
    </physiologicalReaction>
</comment>
<dbReference type="InterPro" id="IPR002293">
    <property type="entry name" value="AA/rel_permease1"/>
</dbReference>
<dbReference type="PANTHER" id="PTHR11785">
    <property type="entry name" value="AMINO ACID TRANSPORTER"/>
    <property type="match status" value="1"/>
</dbReference>
<dbReference type="STRING" id="6573.A0A210QXU3"/>
<evidence type="ECO:0000256" key="8">
    <source>
        <dbReference type="ARBA" id="ARBA00023136"/>
    </source>
</evidence>
<evidence type="ECO:0000256" key="18">
    <source>
        <dbReference type="ARBA" id="ARBA00093193"/>
    </source>
</evidence>
<name>A0A210QXU3_MIZYE</name>